<dbReference type="PATRIC" id="fig|1579979.3.peg.899"/>
<proteinExistence type="predicted"/>
<organism evidence="1 2">
    <name type="scientific">Wenzhouxiangella marina</name>
    <dbReference type="NCBI Taxonomy" id="1579979"/>
    <lineage>
        <taxon>Bacteria</taxon>
        <taxon>Pseudomonadati</taxon>
        <taxon>Pseudomonadota</taxon>
        <taxon>Gammaproteobacteria</taxon>
        <taxon>Chromatiales</taxon>
        <taxon>Wenzhouxiangellaceae</taxon>
        <taxon>Wenzhouxiangella</taxon>
    </lineage>
</organism>
<gene>
    <name evidence="1" type="ORF">WM2015_878</name>
</gene>
<evidence type="ECO:0000313" key="1">
    <source>
        <dbReference type="EMBL" id="AKS41259.1"/>
    </source>
</evidence>
<sequence>MGETTSVFADVEDAFSRTNSISMRQARKLYAYTSTAPNACVQRHLTLHLLLRQKKWAAGQMSAATLCYASAYHAVEFDNHFPCILVILPHITNGYSRVAPMSELIPCVN</sequence>
<evidence type="ECO:0000313" key="2">
    <source>
        <dbReference type="Proteomes" id="UP000066624"/>
    </source>
</evidence>
<dbReference type="EMBL" id="CP012154">
    <property type="protein sequence ID" value="AKS41259.1"/>
    <property type="molecule type" value="Genomic_DNA"/>
</dbReference>
<accession>A0A0K0XU78</accession>
<reference evidence="1 2" key="1">
    <citation type="submission" date="2015-07" db="EMBL/GenBank/DDBJ databases">
        <authorList>
            <person name="Noorani M."/>
        </authorList>
    </citation>
    <scope>NUCLEOTIDE SEQUENCE [LARGE SCALE GENOMIC DNA]</scope>
    <source>
        <strain evidence="1 2">KCTC 42284</strain>
    </source>
</reference>
<protein>
    <submittedName>
        <fullName evidence="1">Uncharacterized protein</fullName>
    </submittedName>
</protein>
<dbReference type="AlphaFoldDB" id="A0A0K0XU78"/>
<dbReference type="KEGG" id="wma:WM2015_878"/>
<dbReference type="Proteomes" id="UP000066624">
    <property type="component" value="Chromosome"/>
</dbReference>
<keyword evidence="2" id="KW-1185">Reference proteome</keyword>
<name>A0A0K0XU78_9GAMM</name>